<dbReference type="InterPro" id="IPR000917">
    <property type="entry name" value="Sulfatase_N"/>
</dbReference>
<feature type="chain" id="PRO_5038562280" description="Sulfatase N-terminal domain-containing protein" evidence="6">
    <location>
        <begin position="33"/>
        <end position="504"/>
    </location>
</feature>
<evidence type="ECO:0000256" key="6">
    <source>
        <dbReference type="SAM" id="SignalP"/>
    </source>
</evidence>
<organism evidence="8 9">
    <name type="scientific">Rhipicephalus sanguineus</name>
    <name type="common">Brown dog tick</name>
    <name type="synonym">Ixodes sanguineus</name>
    <dbReference type="NCBI Taxonomy" id="34632"/>
    <lineage>
        <taxon>Eukaryota</taxon>
        <taxon>Metazoa</taxon>
        <taxon>Ecdysozoa</taxon>
        <taxon>Arthropoda</taxon>
        <taxon>Chelicerata</taxon>
        <taxon>Arachnida</taxon>
        <taxon>Acari</taxon>
        <taxon>Parasitiformes</taxon>
        <taxon>Ixodida</taxon>
        <taxon>Ixodoidea</taxon>
        <taxon>Ixodidae</taxon>
        <taxon>Rhipicephalinae</taxon>
        <taxon>Rhipicephalus</taxon>
        <taxon>Rhipicephalus</taxon>
    </lineage>
</organism>
<dbReference type="Gene3D" id="3.30.1120.10">
    <property type="match status" value="1"/>
</dbReference>
<dbReference type="GO" id="GO:0046872">
    <property type="term" value="F:metal ion binding"/>
    <property type="evidence" value="ECO:0007669"/>
    <property type="project" value="UniProtKB-KW"/>
</dbReference>
<dbReference type="AlphaFoldDB" id="A0A9D4Q4L8"/>
<name>A0A9D4Q4L8_RHISA</name>
<feature type="domain" description="Sulfatase N-terminal" evidence="7">
    <location>
        <begin position="39"/>
        <end position="215"/>
    </location>
</feature>
<evidence type="ECO:0000256" key="2">
    <source>
        <dbReference type="ARBA" id="ARBA00008779"/>
    </source>
</evidence>
<comment type="cofactor">
    <cofactor evidence="1">
        <name>Ca(2+)</name>
        <dbReference type="ChEBI" id="CHEBI:29108"/>
    </cofactor>
</comment>
<reference evidence="8" key="1">
    <citation type="journal article" date="2020" name="Cell">
        <title>Large-Scale Comparative Analyses of Tick Genomes Elucidate Their Genetic Diversity and Vector Capacities.</title>
        <authorList>
            <consortium name="Tick Genome and Microbiome Consortium (TIGMIC)"/>
            <person name="Jia N."/>
            <person name="Wang J."/>
            <person name="Shi W."/>
            <person name="Du L."/>
            <person name="Sun Y."/>
            <person name="Zhan W."/>
            <person name="Jiang J.F."/>
            <person name="Wang Q."/>
            <person name="Zhang B."/>
            <person name="Ji P."/>
            <person name="Bell-Sakyi L."/>
            <person name="Cui X.M."/>
            <person name="Yuan T.T."/>
            <person name="Jiang B.G."/>
            <person name="Yang W.F."/>
            <person name="Lam T.T."/>
            <person name="Chang Q.C."/>
            <person name="Ding S.J."/>
            <person name="Wang X.J."/>
            <person name="Zhu J.G."/>
            <person name="Ruan X.D."/>
            <person name="Zhao L."/>
            <person name="Wei J.T."/>
            <person name="Ye R.Z."/>
            <person name="Que T.C."/>
            <person name="Du C.H."/>
            <person name="Zhou Y.H."/>
            <person name="Cheng J.X."/>
            <person name="Dai P.F."/>
            <person name="Guo W.B."/>
            <person name="Han X.H."/>
            <person name="Huang E.J."/>
            <person name="Li L.F."/>
            <person name="Wei W."/>
            <person name="Gao Y.C."/>
            <person name="Liu J.Z."/>
            <person name="Shao H.Z."/>
            <person name="Wang X."/>
            <person name="Wang C.C."/>
            <person name="Yang T.C."/>
            <person name="Huo Q.B."/>
            <person name="Li W."/>
            <person name="Chen H.Y."/>
            <person name="Chen S.E."/>
            <person name="Zhou L.G."/>
            <person name="Ni X.B."/>
            <person name="Tian J.H."/>
            <person name="Sheng Y."/>
            <person name="Liu T."/>
            <person name="Pan Y.S."/>
            <person name="Xia L.Y."/>
            <person name="Li J."/>
            <person name="Zhao F."/>
            <person name="Cao W.C."/>
        </authorList>
    </citation>
    <scope>NUCLEOTIDE SEQUENCE</scope>
    <source>
        <strain evidence="8">Rsan-2018</strain>
    </source>
</reference>
<protein>
    <recommendedName>
        <fullName evidence="7">Sulfatase N-terminal domain-containing protein</fullName>
    </recommendedName>
</protein>
<feature type="domain" description="Sulfatase N-terminal" evidence="7">
    <location>
        <begin position="216"/>
        <end position="318"/>
    </location>
</feature>
<dbReference type="Pfam" id="PF00884">
    <property type="entry name" value="Sulfatase"/>
    <property type="match status" value="2"/>
</dbReference>
<evidence type="ECO:0000256" key="3">
    <source>
        <dbReference type="ARBA" id="ARBA00022723"/>
    </source>
</evidence>
<evidence type="ECO:0000313" key="9">
    <source>
        <dbReference type="Proteomes" id="UP000821837"/>
    </source>
</evidence>
<feature type="signal peptide" evidence="6">
    <location>
        <begin position="1"/>
        <end position="32"/>
    </location>
</feature>
<evidence type="ECO:0000256" key="4">
    <source>
        <dbReference type="ARBA" id="ARBA00022837"/>
    </source>
</evidence>
<dbReference type="VEuPathDB" id="VectorBase:RSAN_036051"/>
<dbReference type="PANTHER" id="PTHR10342:SF273">
    <property type="entry name" value="RE14504P"/>
    <property type="match status" value="1"/>
</dbReference>
<dbReference type="EMBL" id="JABSTV010001249">
    <property type="protein sequence ID" value="KAH7962966.1"/>
    <property type="molecule type" value="Genomic_DNA"/>
</dbReference>
<evidence type="ECO:0000259" key="7">
    <source>
        <dbReference type="Pfam" id="PF00884"/>
    </source>
</evidence>
<dbReference type="CDD" id="cd16029">
    <property type="entry name" value="4-S"/>
    <property type="match status" value="1"/>
</dbReference>
<dbReference type="SUPFAM" id="SSF53649">
    <property type="entry name" value="Alkaline phosphatase-like"/>
    <property type="match status" value="1"/>
</dbReference>
<dbReference type="InterPro" id="IPR047115">
    <property type="entry name" value="ARSB"/>
</dbReference>
<comment type="caution">
    <text evidence="8">The sequence shown here is derived from an EMBL/GenBank/DDBJ whole genome shotgun (WGS) entry which is preliminary data.</text>
</comment>
<evidence type="ECO:0000256" key="1">
    <source>
        <dbReference type="ARBA" id="ARBA00001913"/>
    </source>
</evidence>
<keyword evidence="5" id="KW-0325">Glycoprotein</keyword>
<keyword evidence="6" id="KW-0732">Signal</keyword>
<evidence type="ECO:0000313" key="8">
    <source>
        <dbReference type="EMBL" id="KAH7962966.1"/>
    </source>
</evidence>
<dbReference type="Gene3D" id="3.40.720.10">
    <property type="entry name" value="Alkaline Phosphatase, subunit A"/>
    <property type="match status" value="2"/>
</dbReference>
<accession>A0A9D4Q4L8</accession>
<gene>
    <name evidence="8" type="ORF">HPB52_018987</name>
</gene>
<sequence length="504" mass="56134">MPRMFARMQGCRVSEMSLVLLIFGCVTWTVGAYKKSDPPNIVFILADDLGWADVSMHGSAQIPTPNIDALASTGMVLNNYYVQPLCSPSRAALMSGLYAIHTGFQEGAILPGVPAGLSLNVKIMPEYLKDLGYETHILGKWHIGYFNLNYTPTYRGFDSFCGLHTGPDDYYSHILEWEGRSGLDFWNNTQPLTDEDGKYSTTLFTERATSIIAKRNKIERMVDALDQSVGAVLEALEAESMLENTIIVFSSDNGGSPTGFLANYGFNWPLRGAKGTLWEGGVRASAFVWSPRLRHGGKVSQQLMHITDWLPTLYSAAGGDVKRLGPLDGVDMWHSLVVGKPSPRTEILLNIDENTRTAALRHRDFKLVVGCTRTLDARFEIPGGSRPYADLDVLLKQSKAAAVLRRFYGKKPVFKHVDKWRRQATIECDPSRHVNFASGGTYYLFNIADDPCEQRNLAEERPDVLSMLLKKLSAYNETVVPPVTTMADPRSYPDQHNGIWAPWL</sequence>
<dbReference type="InterPro" id="IPR017850">
    <property type="entry name" value="Alkaline_phosphatase_core_sf"/>
</dbReference>
<proteinExistence type="inferred from homology"/>
<keyword evidence="4" id="KW-0106">Calcium</keyword>
<keyword evidence="3" id="KW-0479">Metal-binding</keyword>
<comment type="similarity">
    <text evidence="2">Belongs to the sulfatase family.</text>
</comment>
<dbReference type="PANTHER" id="PTHR10342">
    <property type="entry name" value="ARYLSULFATASE"/>
    <property type="match status" value="1"/>
</dbReference>
<dbReference type="GO" id="GO:0008484">
    <property type="term" value="F:sulfuric ester hydrolase activity"/>
    <property type="evidence" value="ECO:0007669"/>
    <property type="project" value="InterPro"/>
</dbReference>
<reference evidence="8" key="2">
    <citation type="submission" date="2021-09" db="EMBL/GenBank/DDBJ databases">
        <authorList>
            <person name="Jia N."/>
            <person name="Wang J."/>
            <person name="Shi W."/>
            <person name="Du L."/>
            <person name="Sun Y."/>
            <person name="Zhan W."/>
            <person name="Jiang J."/>
            <person name="Wang Q."/>
            <person name="Zhang B."/>
            <person name="Ji P."/>
            <person name="Sakyi L.B."/>
            <person name="Cui X."/>
            <person name="Yuan T."/>
            <person name="Jiang B."/>
            <person name="Yang W."/>
            <person name="Lam T.T.-Y."/>
            <person name="Chang Q."/>
            <person name="Ding S."/>
            <person name="Wang X."/>
            <person name="Zhu J."/>
            <person name="Ruan X."/>
            <person name="Zhao L."/>
            <person name="Wei J."/>
            <person name="Que T."/>
            <person name="Du C."/>
            <person name="Cheng J."/>
            <person name="Dai P."/>
            <person name="Han X."/>
            <person name="Huang E."/>
            <person name="Gao Y."/>
            <person name="Liu J."/>
            <person name="Shao H."/>
            <person name="Ye R."/>
            <person name="Li L."/>
            <person name="Wei W."/>
            <person name="Wang X."/>
            <person name="Wang C."/>
            <person name="Huo Q."/>
            <person name="Li W."/>
            <person name="Guo W."/>
            <person name="Chen H."/>
            <person name="Chen S."/>
            <person name="Zhou L."/>
            <person name="Zhou L."/>
            <person name="Ni X."/>
            <person name="Tian J."/>
            <person name="Zhou Y."/>
            <person name="Sheng Y."/>
            <person name="Liu T."/>
            <person name="Pan Y."/>
            <person name="Xia L."/>
            <person name="Li J."/>
            <person name="Zhao F."/>
            <person name="Cao W."/>
        </authorList>
    </citation>
    <scope>NUCLEOTIDE SEQUENCE</scope>
    <source>
        <strain evidence="8">Rsan-2018</strain>
        <tissue evidence="8">Larvae</tissue>
    </source>
</reference>
<keyword evidence="9" id="KW-1185">Reference proteome</keyword>
<dbReference type="Proteomes" id="UP000821837">
    <property type="component" value="Chromosome 3"/>
</dbReference>
<evidence type="ECO:0000256" key="5">
    <source>
        <dbReference type="ARBA" id="ARBA00023180"/>
    </source>
</evidence>